<dbReference type="GO" id="GO:0016788">
    <property type="term" value="F:hydrolase activity, acting on ester bonds"/>
    <property type="evidence" value="ECO:0007669"/>
    <property type="project" value="InterPro"/>
</dbReference>
<dbReference type="InterPro" id="IPR014883">
    <property type="entry name" value="VRR_NUC"/>
</dbReference>
<keyword evidence="3" id="KW-0378">Hydrolase</keyword>
<evidence type="ECO:0000259" key="4">
    <source>
        <dbReference type="SMART" id="SM00990"/>
    </source>
</evidence>
<name>A0A931BVN2_9HYPH</name>
<dbReference type="GO" id="GO:0004518">
    <property type="term" value="F:nuclease activity"/>
    <property type="evidence" value="ECO:0007669"/>
    <property type="project" value="UniProtKB-KW"/>
</dbReference>
<comment type="caution">
    <text evidence="5">The sequence shown here is derived from an EMBL/GenBank/DDBJ whole genome shotgun (WGS) entry which is preliminary data.</text>
</comment>
<sequence>MREHALQNAIRNALAGNCLAFRANVGQAWTGECTRLPNGDLLIRNPRPFTTGLPPGFSDLFGLVPVVITPDMVGGRFARFFALEIKTPTGRVQPRQEAFLRAVNDNGGLSGVARSADDALAIIQGAHKGK</sequence>
<dbReference type="RefSeq" id="WP_196273555.1">
    <property type="nucleotide sequence ID" value="NZ_JADQDO010000016.1"/>
</dbReference>
<dbReference type="Gene3D" id="3.40.1350.10">
    <property type="match status" value="1"/>
</dbReference>
<evidence type="ECO:0000256" key="2">
    <source>
        <dbReference type="ARBA" id="ARBA00022722"/>
    </source>
</evidence>
<dbReference type="Pfam" id="PF08774">
    <property type="entry name" value="VRR_NUC"/>
    <property type="match status" value="1"/>
</dbReference>
<accession>A0A931BVN2</accession>
<gene>
    <name evidence="5" type="ORF">I2H38_19540</name>
</gene>
<proteinExistence type="predicted"/>
<evidence type="ECO:0000313" key="6">
    <source>
        <dbReference type="Proteomes" id="UP000599312"/>
    </source>
</evidence>
<feature type="domain" description="VRR-NUC" evidence="4">
    <location>
        <begin position="1"/>
        <end position="117"/>
    </location>
</feature>
<dbReference type="Proteomes" id="UP000599312">
    <property type="component" value="Unassembled WGS sequence"/>
</dbReference>
<dbReference type="SMART" id="SM00990">
    <property type="entry name" value="VRR_NUC"/>
    <property type="match status" value="1"/>
</dbReference>
<evidence type="ECO:0000313" key="5">
    <source>
        <dbReference type="EMBL" id="MBF9235559.1"/>
    </source>
</evidence>
<reference evidence="5" key="1">
    <citation type="submission" date="2020-11" db="EMBL/GenBank/DDBJ databases">
        <authorList>
            <person name="Kim M.K."/>
        </authorList>
    </citation>
    <scope>NUCLEOTIDE SEQUENCE</scope>
    <source>
        <strain evidence="5">BT350</strain>
    </source>
</reference>
<keyword evidence="6" id="KW-1185">Reference proteome</keyword>
<evidence type="ECO:0000256" key="3">
    <source>
        <dbReference type="ARBA" id="ARBA00022801"/>
    </source>
</evidence>
<comment type="cofactor">
    <cofactor evidence="1">
        <name>Mg(2+)</name>
        <dbReference type="ChEBI" id="CHEBI:18420"/>
    </cofactor>
</comment>
<keyword evidence="2" id="KW-0540">Nuclease</keyword>
<dbReference type="InterPro" id="IPR011856">
    <property type="entry name" value="tRNA_endonuc-like_dom_sf"/>
</dbReference>
<dbReference type="AlphaFoldDB" id="A0A931BVN2"/>
<evidence type="ECO:0000256" key="1">
    <source>
        <dbReference type="ARBA" id="ARBA00001946"/>
    </source>
</evidence>
<protein>
    <submittedName>
        <fullName evidence="5">VRR-NUC domain-containing protein</fullName>
    </submittedName>
</protein>
<dbReference type="GO" id="GO:0003676">
    <property type="term" value="F:nucleic acid binding"/>
    <property type="evidence" value="ECO:0007669"/>
    <property type="project" value="InterPro"/>
</dbReference>
<organism evidence="5 6">
    <name type="scientific">Microvirga alba</name>
    <dbReference type="NCBI Taxonomy" id="2791025"/>
    <lineage>
        <taxon>Bacteria</taxon>
        <taxon>Pseudomonadati</taxon>
        <taxon>Pseudomonadota</taxon>
        <taxon>Alphaproteobacteria</taxon>
        <taxon>Hyphomicrobiales</taxon>
        <taxon>Methylobacteriaceae</taxon>
        <taxon>Microvirga</taxon>
    </lineage>
</organism>
<dbReference type="EMBL" id="JADQDO010000016">
    <property type="protein sequence ID" value="MBF9235559.1"/>
    <property type="molecule type" value="Genomic_DNA"/>
</dbReference>